<evidence type="ECO:0000313" key="5">
    <source>
        <dbReference type="EMBL" id="KRM27863.1"/>
    </source>
</evidence>
<evidence type="ECO:0000256" key="3">
    <source>
        <dbReference type="ARBA" id="ARBA00023295"/>
    </source>
</evidence>
<dbReference type="RefSeq" id="WP_150393111.1">
    <property type="nucleotide sequence ID" value="NZ_AUEH01000013.1"/>
</dbReference>
<comment type="caution">
    <text evidence="5">The sequence shown here is derived from an EMBL/GenBank/DDBJ whole genome shotgun (WGS) entry which is preliminary data.</text>
</comment>
<dbReference type="Gene3D" id="3.20.20.80">
    <property type="entry name" value="Glycosidases"/>
    <property type="match status" value="1"/>
</dbReference>
<comment type="similarity">
    <text evidence="1 4">Belongs to the glycosyl hydrolase 1 family.</text>
</comment>
<dbReference type="PANTHER" id="PTHR10353:SF296">
    <property type="entry name" value="6-PHOSPHO-BETA-GLUCOSIDASE"/>
    <property type="match status" value="1"/>
</dbReference>
<keyword evidence="2" id="KW-0378">Hydrolase</keyword>
<dbReference type="GeneID" id="78511235"/>
<dbReference type="GO" id="GO:0008422">
    <property type="term" value="F:beta-glucosidase activity"/>
    <property type="evidence" value="ECO:0007669"/>
    <property type="project" value="TreeGrafter"/>
</dbReference>
<dbReference type="AlphaFoldDB" id="A0A0R1XCI6"/>
<sequence length="487" mass="55026">MAQFPEGFLWGGATAANQYEGAWNVDGKGPSTADMLTGGDVDHPRHFTKTIEPDTYYPSHTGSDFYHHWEEDLEYLHRMGFKTYRLSIAWTRIFPNGDDAQPNQKGLDFYRQVFKRCQEYGIEPLVTLSHYEAPYHLTEAYGGWQDRRVIDFFVNYAQTVFREYKGLVHYWLTFNEINMLQSPFGAYMAGALPLADGAPLTAPVGVRAGGDQLQAQYQALHNQFVASAKAVQIGHAVDPDNMIGCMIAAGVDYPLTSKPEDTFKADMSNNMRNYFCGDVQVRGEYPAFAKRFFDDNDIHLDITDEDRQAIAMGTVDFYSFSYYSSGVQTTTNEGEQTESNQTKTNKNPYLKYNDWGWAMDPLGLRITLNRIYGRYDIPLMVVENGLGAFDKVEADGSINDDYRIAYLQGHIQAMGEAIADGVDLIGYTTWGCIDLASAGTGQMDKRYGFVYVNRNDKQEGDYSRSPKKSFYWYKKVIASNGTDLSND</sequence>
<dbReference type="InterPro" id="IPR033132">
    <property type="entry name" value="GH_1_N_CS"/>
</dbReference>
<evidence type="ECO:0000256" key="2">
    <source>
        <dbReference type="ARBA" id="ARBA00022801"/>
    </source>
</evidence>
<dbReference type="OrthoDB" id="1688691at2"/>
<dbReference type="PRINTS" id="PR00131">
    <property type="entry name" value="GLHYDRLASE1"/>
</dbReference>
<protein>
    <submittedName>
        <fullName evidence="5">Beta-glucosidase</fullName>
    </submittedName>
</protein>
<organism evidence="5 6">
    <name type="scientific">Schleiferilactobacillus harbinensis DSM 16991</name>
    <dbReference type="NCBI Taxonomy" id="1122147"/>
    <lineage>
        <taxon>Bacteria</taxon>
        <taxon>Bacillati</taxon>
        <taxon>Bacillota</taxon>
        <taxon>Bacilli</taxon>
        <taxon>Lactobacillales</taxon>
        <taxon>Lactobacillaceae</taxon>
        <taxon>Schleiferilactobacillus</taxon>
    </lineage>
</organism>
<dbReference type="GO" id="GO:0016052">
    <property type="term" value="P:carbohydrate catabolic process"/>
    <property type="evidence" value="ECO:0007669"/>
    <property type="project" value="TreeGrafter"/>
</dbReference>
<accession>A0A0R1XCI6</accession>
<dbReference type="GO" id="GO:0005829">
    <property type="term" value="C:cytosol"/>
    <property type="evidence" value="ECO:0007669"/>
    <property type="project" value="TreeGrafter"/>
</dbReference>
<dbReference type="SUPFAM" id="SSF51445">
    <property type="entry name" value="(Trans)glycosidases"/>
    <property type="match status" value="1"/>
</dbReference>
<name>A0A0R1XCI6_9LACO</name>
<dbReference type="EMBL" id="AZFW01000040">
    <property type="protein sequence ID" value="KRM27863.1"/>
    <property type="molecule type" value="Genomic_DNA"/>
</dbReference>
<dbReference type="InterPro" id="IPR001360">
    <property type="entry name" value="Glyco_hydro_1"/>
</dbReference>
<dbReference type="Proteomes" id="UP000050949">
    <property type="component" value="Unassembled WGS sequence"/>
</dbReference>
<dbReference type="Pfam" id="PF00232">
    <property type="entry name" value="Glyco_hydro_1"/>
    <property type="match status" value="1"/>
</dbReference>
<dbReference type="PANTHER" id="PTHR10353">
    <property type="entry name" value="GLYCOSYL HYDROLASE"/>
    <property type="match status" value="1"/>
</dbReference>
<dbReference type="eggNOG" id="COG2723">
    <property type="taxonomic scope" value="Bacteria"/>
</dbReference>
<dbReference type="PATRIC" id="fig|1122147.4.peg.2406"/>
<gene>
    <name evidence="5" type="ORF">FC91_GL002327</name>
</gene>
<proteinExistence type="inferred from homology"/>
<keyword evidence="3" id="KW-0326">Glycosidase</keyword>
<evidence type="ECO:0000313" key="6">
    <source>
        <dbReference type="Proteomes" id="UP000050949"/>
    </source>
</evidence>
<dbReference type="InterPro" id="IPR017853">
    <property type="entry name" value="GH"/>
</dbReference>
<reference evidence="5 6" key="1">
    <citation type="journal article" date="2015" name="Genome Announc.">
        <title>Expanding the biotechnology potential of lactobacilli through comparative genomics of 213 strains and associated genera.</title>
        <authorList>
            <person name="Sun Z."/>
            <person name="Harris H.M."/>
            <person name="McCann A."/>
            <person name="Guo C."/>
            <person name="Argimon S."/>
            <person name="Zhang W."/>
            <person name="Yang X."/>
            <person name="Jeffery I.B."/>
            <person name="Cooney J.C."/>
            <person name="Kagawa T.F."/>
            <person name="Liu W."/>
            <person name="Song Y."/>
            <person name="Salvetti E."/>
            <person name="Wrobel A."/>
            <person name="Rasinkangas P."/>
            <person name="Parkhill J."/>
            <person name="Rea M.C."/>
            <person name="O'Sullivan O."/>
            <person name="Ritari J."/>
            <person name="Douillard F.P."/>
            <person name="Paul Ross R."/>
            <person name="Yang R."/>
            <person name="Briner A.E."/>
            <person name="Felis G.E."/>
            <person name="de Vos W.M."/>
            <person name="Barrangou R."/>
            <person name="Klaenhammer T.R."/>
            <person name="Caufield P.W."/>
            <person name="Cui Y."/>
            <person name="Zhang H."/>
            <person name="O'Toole P.W."/>
        </authorList>
    </citation>
    <scope>NUCLEOTIDE SEQUENCE [LARGE SCALE GENOMIC DNA]</scope>
    <source>
        <strain evidence="5 6">DSM 16991</strain>
    </source>
</reference>
<dbReference type="PROSITE" id="PS00653">
    <property type="entry name" value="GLYCOSYL_HYDROL_F1_2"/>
    <property type="match status" value="1"/>
</dbReference>
<dbReference type="FunFam" id="3.20.20.80:FF:000004">
    <property type="entry name" value="Beta-glucosidase 6-phospho-beta-glucosidase"/>
    <property type="match status" value="1"/>
</dbReference>
<evidence type="ECO:0000256" key="1">
    <source>
        <dbReference type="ARBA" id="ARBA00010838"/>
    </source>
</evidence>
<evidence type="ECO:0000256" key="4">
    <source>
        <dbReference type="RuleBase" id="RU003690"/>
    </source>
</evidence>